<comment type="caution">
    <text evidence="13">The sequence shown here is derived from an EMBL/GenBank/DDBJ whole genome shotgun (WGS) entry which is preliminary data.</text>
</comment>
<dbReference type="PANTHER" id="PTHR22883:SF288">
    <property type="entry name" value="PALMITOYLTRANSFERASE SWF1"/>
    <property type="match status" value="1"/>
</dbReference>
<evidence type="ECO:0000313" key="13">
    <source>
        <dbReference type="EMBL" id="RFU81689.1"/>
    </source>
</evidence>
<dbReference type="InterPro" id="IPR039859">
    <property type="entry name" value="PFA4/ZDH16/20/ERF2-like"/>
</dbReference>
<organism evidence="13 14">
    <name type="scientific">Trichoderma arundinaceum</name>
    <dbReference type="NCBI Taxonomy" id="490622"/>
    <lineage>
        <taxon>Eukaryota</taxon>
        <taxon>Fungi</taxon>
        <taxon>Dikarya</taxon>
        <taxon>Ascomycota</taxon>
        <taxon>Pezizomycotina</taxon>
        <taxon>Sordariomycetes</taxon>
        <taxon>Hypocreomycetidae</taxon>
        <taxon>Hypocreales</taxon>
        <taxon>Hypocreaceae</taxon>
        <taxon>Trichoderma</taxon>
    </lineage>
</organism>
<evidence type="ECO:0000256" key="1">
    <source>
        <dbReference type="ARBA" id="ARBA00004141"/>
    </source>
</evidence>
<name>A0A395P057_TRIAR</name>
<accession>A0A395P057</accession>
<feature type="transmembrane region" description="Helical" evidence="10">
    <location>
        <begin position="113"/>
        <end position="136"/>
    </location>
</feature>
<evidence type="ECO:0000256" key="2">
    <source>
        <dbReference type="ARBA" id="ARBA00022679"/>
    </source>
</evidence>
<proteinExistence type="inferred from homology"/>
<evidence type="ECO:0000256" key="4">
    <source>
        <dbReference type="ARBA" id="ARBA00022989"/>
    </source>
</evidence>
<dbReference type="Pfam" id="PF01529">
    <property type="entry name" value="DHHC"/>
    <property type="match status" value="1"/>
</dbReference>
<evidence type="ECO:0000256" key="10">
    <source>
        <dbReference type="RuleBase" id="RU079119"/>
    </source>
</evidence>
<reference evidence="13 14" key="1">
    <citation type="journal article" date="2018" name="PLoS Pathog.">
        <title>Evolution of structural diversity of trichothecenes, a family of toxins produced by plant pathogenic and entomopathogenic fungi.</title>
        <authorList>
            <person name="Proctor R.H."/>
            <person name="McCormick S.P."/>
            <person name="Kim H.S."/>
            <person name="Cardoza R.E."/>
            <person name="Stanley A.M."/>
            <person name="Lindo L."/>
            <person name="Kelly A."/>
            <person name="Brown D.W."/>
            <person name="Lee T."/>
            <person name="Vaughan M.M."/>
            <person name="Alexander N.J."/>
            <person name="Busman M."/>
            <person name="Gutierrez S."/>
        </authorList>
    </citation>
    <scope>NUCLEOTIDE SEQUENCE [LARGE SCALE GENOMIC DNA]</scope>
    <source>
        <strain evidence="13 14">IBT 40837</strain>
    </source>
</reference>
<keyword evidence="2 10" id="KW-0808">Transferase</keyword>
<feature type="transmembrane region" description="Helical" evidence="10">
    <location>
        <begin position="179"/>
        <end position="200"/>
    </location>
</feature>
<evidence type="ECO:0000256" key="11">
    <source>
        <dbReference type="SAM" id="MobiDB-lite"/>
    </source>
</evidence>
<evidence type="ECO:0000256" key="6">
    <source>
        <dbReference type="ARBA" id="ARBA00023139"/>
    </source>
</evidence>
<dbReference type="Proteomes" id="UP000266272">
    <property type="component" value="Unassembled WGS sequence"/>
</dbReference>
<evidence type="ECO:0000256" key="9">
    <source>
        <dbReference type="ARBA" id="ARBA00048048"/>
    </source>
</evidence>
<comment type="domain">
    <text evidence="10">The DHHC domain is required for palmitoyltransferase activity.</text>
</comment>
<keyword evidence="5 10" id="KW-0472">Membrane</keyword>
<dbReference type="OrthoDB" id="9909019at2759"/>
<gene>
    <name evidence="13" type="ORF">TARUN_520</name>
</gene>
<evidence type="ECO:0000256" key="7">
    <source>
        <dbReference type="ARBA" id="ARBA00023288"/>
    </source>
</evidence>
<dbReference type="GO" id="GO:0019706">
    <property type="term" value="F:protein-cysteine S-palmitoyltransferase activity"/>
    <property type="evidence" value="ECO:0007669"/>
    <property type="project" value="UniProtKB-EC"/>
</dbReference>
<keyword evidence="7" id="KW-0449">Lipoprotein</keyword>
<dbReference type="GO" id="GO:0005794">
    <property type="term" value="C:Golgi apparatus"/>
    <property type="evidence" value="ECO:0007669"/>
    <property type="project" value="TreeGrafter"/>
</dbReference>
<evidence type="ECO:0000259" key="12">
    <source>
        <dbReference type="Pfam" id="PF01529"/>
    </source>
</evidence>
<sequence>MTVSEYLYLPEIWPKISLFTKFTVIVTVFLPYFFLYLACSADPGYITRENHAYHMSLYPYDYALFHPGNECRTCRFLKPARSKHCDVCKRCIARADHHCVFINSCVGYGNHHWFLLLLLSTCVLTTYGGVLGLYLLKAKIQEQYPMWSIWPPKEMDYSRYFALWGWGLHGDIRIGASTLLAILTSPLIWALFIYTVFLIYCGTTTNESMKWTDFKEDMNDGYAFRRPLAPNRPRNIRLEPLCPRWPSSPEHIILATEDAQPPSSEKNYPGQGEWEHVWDLKSVDNIYDMGLRHNLGDIFISDYTFGDEAGEPPAERRPRGRSISTKSGYPQ</sequence>
<dbReference type="GO" id="GO:0005783">
    <property type="term" value="C:endoplasmic reticulum"/>
    <property type="evidence" value="ECO:0007669"/>
    <property type="project" value="TreeGrafter"/>
</dbReference>
<dbReference type="GO" id="GO:0006612">
    <property type="term" value="P:protein targeting to membrane"/>
    <property type="evidence" value="ECO:0007669"/>
    <property type="project" value="TreeGrafter"/>
</dbReference>
<keyword evidence="8 10" id="KW-0012">Acyltransferase</keyword>
<dbReference type="STRING" id="490622.A0A395P057"/>
<protein>
    <recommendedName>
        <fullName evidence="10">Palmitoyltransferase</fullName>
        <ecNumber evidence="10">2.3.1.225</ecNumber>
    </recommendedName>
</protein>
<keyword evidence="6" id="KW-0564">Palmitate</keyword>
<dbReference type="EC" id="2.3.1.225" evidence="10"/>
<dbReference type="PROSITE" id="PS50216">
    <property type="entry name" value="DHHC"/>
    <property type="match status" value="1"/>
</dbReference>
<feature type="region of interest" description="Disordered" evidence="11">
    <location>
        <begin position="306"/>
        <end position="331"/>
    </location>
</feature>
<feature type="domain" description="Palmitoyltransferase DHHC" evidence="12">
    <location>
        <begin position="68"/>
        <end position="211"/>
    </location>
</feature>
<evidence type="ECO:0000313" key="14">
    <source>
        <dbReference type="Proteomes" id="UP000266272"/>
    </source>
</evidence>
<evidence type="ECO:0000256" key="5">
    <source>
        <dbReference type="ARBA" id="ARBA00023136"/>
    </source>
</evidence>
<feature type="transmembrane region" description="Helical" evidence="10">
    <location>
        <begin position="18"/>
        <end position="38"/>
    </location>
</feature>
<dbReference type="AlphaFoldDB" id="A0A395P057"/>
<comment type="subcellular location">
    <subcellularLocation>
        <location evidence="1">Membrane</location>
        <topology evidence="1">Multi-pass membrane protein</topology>
    </subcellularLocation>
</comment>
<dbReference type="EMBL" id="PXOA01000031">
    <property type="protein sequence ID" value="RFU81689.1"/>
    <property type="molecule type" value="Genomic_DNA"/>
</dbReference>
<dbReference type="InterPro" id="IPR001594">
    <property type="entry name" value="Palmitoyltrfase_DHHC"/>
</dbReference>
<dbReference type="GO" id="GO:0016020">
    <property type="term" value="C:membrane"/>
    <property type="evidence" value="ECO:0007669"/>
    <property type="project" value="UniProtKB-SubCell"/>
</dbReference>
<keyword evidence="3 10" id="KW-0812">Transmembrane</keyword>
<comment type="catalytic activity">
    <reaction evidence="9 10">
        <text>L-cysteinyl-[protein] + hexadecanoyl-CoA = S-hexadecanoyl-L-cysteinyl-[protein] + CoA</text>
        <dbReference type="Rhea" id="RHEA:36683"/>
        <dbReference type="Rhea" id="RHEA-COMP:10131"/>
        <dbReference type="Rhea" id="RHEA-COMP:11032"/>
        <dbReference type="ChEBI" id="CHEBI:29950"/>
        <dbReference type="ChEBI" id="CHEBI:57287"/>
        <dbReference type="ChEBI" id="CHEBI:57379"/>
        <dbReference type="ChEBI" id="CHEBI:74151"/>
        <dbReference type="EC" id="2.3.1.225"/>
    </reaction>
</comment>
<feature type="compositionally biased region" description="Polar residues" evidence="11">
    <location>
        <begin position="322"/>
        <end position="331"/>
    </location>
</feature>
<keyword evidence="14" id="KW-1185">Reference proteome</keyword>
<comment type="similarity">
    <text evidence="10">Belongs to the DHHC palmitoyltransferase family.</text>
</comment>
<keyword evidence="4 10" id="KW-1133">Transmembrane helix</keyword>
<dbReference type="PANTHER" id="PTHR22883">
    <property type="entry name" value="ZINC FINGER DHHC DOMAIN CONTAINING PROTEIN"/>
    <property type="match status" value="1"/>
</dbReference>
<evidence type="ECO:0000256" key="8">
    <source>
        <dbReference type="ARBA" id="ARBA00023315"/>
    </source>
</evidence>
<evidence type="ECO:0000256" key="3">
    <source>
        <dbReference type="ARBA" id="ARBA00022692"/>
    </source>
</evidence>